<dbReference type="EMBL" id="FQVH01000002">
    <property type="protein sequence ID" value="SHE50348.1"/>
    <property type="molecule type" value="Genomic_DNA"/>
</dbReference>
<name>A0A1M4U0U2_9THEO</name>
<protein>
    <submittedName>
        <fullName evidence="2">Uncharacterized protein YrrD, contains PRC-barrel domain</fullName>
    </submittedName>
</protein>
<accession>A0A1M4U0U2</accession>
<dbReference type="OrthoDB" id="1707618at2"/>
<sequence>MIKASSLLNLPVYSDKTGKKLGNVKDVVYGPLKDSIVGYIINSGSIFKSPKFVMANNISHITKDYLVVKDEYSIQDLSENSDIFIHRNSHFVGSSVKDTQGKNLGIVSDAVVDTGNNQVKGYILSDGLISDLINGRSFIERNEDIIYDGHDIIVTRR</sequence>
<feature type="domain" description="PRC-barrel" evidence="1">
    <location>
        <begin position="2"/>
        <end position="53"/>
    </location>
</feature>
<dbReference type="InterPro" id="IPR011033">
    <property type="entry name" value="PRC_barrel-like_sf"/>
</dbReference>
<dbReference type="AlphaFoldDB" id="A0A1M4U0U2"/>
<dbReference type="RefSeq" id="WP_159432344.1">
    <property type="nucleotide sequence ID" value="NZ_FQVH01000002.1"/>
</dbReference>
<dbReference type="STRING" id="1121256.SAMN02746089_00350"/>
<reference evidence="2 3" key="1">
    <citation type="submission" date="2016-11" db="EMBL/GenBank/DDBJ databases">
        <authorList>
            <person name="Jaros S."/>
            <person name="Januszkiewicz K."/>
            <person name="Wedrychowicz H."/>
        </authorList>
    </citation>
    <scope>NUCLEOTIDE SEQUENCE [LARGE SCALE GENOMIC DNA]</scope>
    <source>
        <strain evidence="2 3">DSM 17918</strain>
    </source>
</reference>
<evidence type="ECO:0000259" key="1">
    <source>
        <dbReference type="Pfam" id="PF05239"/>
    </source>
</evidence>
<feature type="domain" description="PRC-barrel" evidence="1">
    <location>
        <begin position="89"/>
        <end position="155"/>
    </location>
</feature>
<gene>
    <name evidence="2" type="ORF">SAMN02746089_00350</name>
</gene>
<dbReference type="SUPFAM" id="SSF50346">
    <property type="entry name" value="PRC-barrel domain"/>
    <property type="match status" value="2"/>
</dbReference>
<dbReference type="Proteomes" id="UP000184088">
    <property type="component" value="Unassembled WGS sequence"/>
</dbReference>
<dbReference type="Gene3D" id="2.30.30.240">
    <property type="entry name" value="PRC-barrel domain"/>
    <property type="match status" value="2"/>
</dbReference>
<organism evidence="2 3">
    <name type="scientific">Caldanaerobius fijiensis DSM 17918</name>
    <dbReference type="NCBI Taxonomy" id="1121256"/>
    <lineage>
        <taxon>Bacteria</taxon>
        <taxon>Bacillati</taxon>
        <taxon>Bacillota</taxon>
        <taxon>Clostridia</taxon>
        <taxon>Thermoanaerobacterales</taxon>
        <taxon>Thermoanaerobacteraceae</taxon>
        <taxon>Caldanaerobius</taxon>
    </lineage>
</organism>
<evidence type="ECO:0000313" key="3">
    <source>
        <dbReference type="Proteomes" id="UP000184088"/>
    </source>
</evidence>
<proteinExistence type="predicted"/>
<keyword evidence="3" id="KW-1185">Reference proteome</keyword>
<dbReference type="InterPro" id="IPR027275">
    <property type="entry name" value="PRC-brl_dom"/>
</dbReference>
<evidence type="ECO:0000313" key="2">
    <source>
        <dbReference type="EMBL" id="SHE50348.1"/>
    </source>
</evidence>
<dbReference type="Pfam" id="PF05239">
    <property type="entry name" value="PRC"/>
    <property type="match status" value="2"/>
</dbReference>